<dbReference type="SUPFAM" id="SSF53335">
    <property type="entry name" value="S-adenosyl-L-methionine-dependent methyltransferases"/>
    <property type="match status" value="1"/>
</dbReference>
<comment type="similarity">
    <text evidence="1">Belongs to the methyltransferase superfamily.</text>
</comment>
<dbReference type="AlphaFoldDB" id="A0AAN7U142"/>
<dbReference type="InterPro" id="IPR029063">
    <property type="entry name" value="SAM-dependent_MTases_sf"/>
</dbReference>
<evidence type="ECO:0000256" key="2">
    <source>
        <dbReference type="ARBA" id="ARBA00022603"/>
    </source>
</evidence>
<keyword evidence="6" id="KW-1185">Reference proteome</keyword>
<keyword evidence="3" id="KW-0808">Transferase</keyword>
<dbReference type="CDD" id="cd02440">
    <property type="entry name" value="AdoMet_MTases"/>
    <property type="match status" value="1"/>
</dbReference>
<feature type="domain" description="Methyltransferase type 11" evidence="4">
    <location>
        <begin position="76"/>
        <end position="165"/>
    </location>
</feature>
<evidence type="ECO:0000256" key="3">
    <source>
        <dbReference type="ARBA" id="ARBA00022679"/>
    </source>
</evidence>
<gene>
    <name evidence="5" type="ORF">RB653_007381</name>
</gene>
<dbReference type="PANTHER" id="PTHR44942">
    <property type="entry name" value="METHYLTRANSF_11 DOMAIN-CONTAINING PROTEIN"/>
    <property type="match status" value="1"/>
</dbReference>
<accession>A0AAN7U142</accession>
<dbReference type="Proteomes" id="UP001344447">
    <property type="component" value="Unassembled WGS sequence"/>
</dbReference>
<reference evidence="5 6" key="1">
    <citation type="submission" date="2023-11" db="EMBL/GenBank/DDBJ databases">
        <title>Dfirmibasis_genome.</title>
        <authorList>
            <person name="Edelbroek B."/>
            <person name="Kjellin J."/>
            <person name="Jerlstrom-Hultqvist J."/>
            <person name="Soderbom F."/>
        </authorList>
    </citation>
    <scope>NUCLEOTIDE SEQUENCE [LARGE SCALE GENOMIC DNA]</scope>
    <source>
        <strain evidence="5 6">TNS-C-14</strain>
    </source>
</reference>
<dbReference type="GO" id="GO:0032259">
    <property type="term" value="P:methylation"/>
    <property type="evidence" value="ECO:0007669"/>
    <property type="project" value="UniProtKB-KW"/>
</dbReference>
<name>A0AAN7U142_9MYCE</name>
<dbReference type="InterPro" id="IPR013216">
    <property type="entry name" value="Methyltransf_11"/>
</dbReference>
<protein>
    <recommendedName>
        <fullName evidence="4">Methyltransferase type 11 domain-containing protein</fullName>
    </recommendedName>
</protein>
<evidence type="ECO:0000313" key="6">
    <source>
        <dbReference type="Proteomes" id="UP001344447"/>
    </source>
</evidence>
<keyword evidence="2" id="KW-0489">Methyltransferase</keyword>
<dbReference type="Pfam" id="PF08241">
    <property type="entry name" value="Methyltransf_11"/>
    <property type="match status" value="1"/>
</dbReference>
<dbReference type="InterPro" id="IPR051052">
    <property type="entry name" value="Diverse_substrate_MTase"/>
</dbReference>
<evidence type="ECO:0000259" key="4">
    <source>
        <dbReference type="Pfam" id="PF08241"/>
    </source>
</evidence>
<organism evidence="5 6">
    <name type="scientific">Dictyostelium firmibasis</name>
    <dbReference type="NCBI Taxonomy" id="79012"/>
    <lineage>
        <taxon>Eukaryota</taxon>
        <taxon>Amoebozoa</taxon>
        <taxon>Evosea</taxon>
        <taxon>Eumycetozoa</taxon>
        <taxon>Dictyostelia</taxon>
        <taxon>Dictyosteliales</taxon>
        <taxon>Dictyosteliaceae</taxon>
        <taxon>Dictyostelium</taxon>
    </lineage>
</organism>
<dbReference type="EMBL" id="JAVFKY010000005">
    <property type="protein sequence ID" value="KAK5576240.1"/>
    <property type="molecule type" value="Genomic_DNA"/>
</dbReference>
<sequence length="290" mass="33256">MKTNKITNTIFRNFNKSFSTSTNNINKMKSSIPTPTKFDDKFGSVSKSYKNFRPTYSDELYSIIDSYCDSKRDLAIDIGCGSGQATVRLADYFNKVIGFEPSQGQIENAEKVDNVEYRLSAAEKIDLPSGSVDLITVAQAAHWFNLPVFYEESKRLLRDDGSLIIWSYGLMKITNNDDAQKIHEKHYYETIGNQYWAPERQYIDDEYVDIKPTYENTVRKTISLPKLMSINDMIGYYSSWSGYSAFIKAGNKDILPEIKDSFMNAFKTTDVDTKLIDVKFPVFMILSKKK</sequence>
<dbReference type="GO" id="GO:0008757">
    <property type="term" value="F:S-adenosylmethionine-dependent methyltransferase activity"/>
    <property type="evidence" value="ECO:0007669"/>
    <property type="project" value="InterPro"/>
</dbReference>
<dbReference type="Gene3D" id="3.40.50.150">
    <property type="entry name" value="Vaccinia Virus protein VP39"/>
    <property type="match status" value="1"/>
</dbReference>
<evidence type="ECO:0000256" key="1">
    <source>
        <dbReference type="ARBA" id="ARBA00008361"/>
    </source>
</evidence>
<evidence type="ECO:0000313" key="5">
    <source>
        <dbReference type="EMBL" id="KAK5576240.1"/>
    </source>
</evidence>
<dbReference type="PANTHER" id="PTHR44942:SF4">
    <property type="entry name" value="METHYLTRANSFERASE TYPE 11 DOMAIN-CONTAINING PROTEIN"/>
    <property type="match status" value="1"/>
</dbReference>
<comment type="caution">
    <text evidence="5">The sequence shown here is derived from an EMBL/GenBank/DDBJ whole genome shotgun (WGS) entry which is preliminary data.</text>
</comment>
<proteinExistence type="inferred from homology"/>
<dbReference type="FunFam" id="3.40.50.150:FF:000296">
    <property type="entry name" value="Putative methyltransferase DDB_G0268948"/>
    <property type="match status" value="1"/>
</dbReference>